<dbReference type="PANTHER" id="PTHR44688">
    <property type="entry name" value="DNA-BINDING TRANSCRIPTIONAL ACTIVATOR DEVR_DOSR"/>
    <property type="match status" value="1"/>
</dbReference>
<dbReference type="RefSeq" id="WP_377056013.1">
    <property type="nucleotide sequence ID" value="NZ_JBHLVZ010000091.1"/>
</dbReference>
<dbReference type="EMBL" id="JBHLVZ010000091">
    <property type="protein sequence ID" value="MFC0389029.1"/>
    <property type="molecule type" value="Genomic_DNA"/>
</dbReference>
<reference evidence="5 6" key="1">
    <citation type="submission" date="2024-09" db="EMBL/GenBank/DDBJ databases">
        <authorList>
            <person name="Sun Q."/>
            <person name="Mori K."/>
        </authorList>
    </citation>
    <scope>NUCLEOTIDE SEQUENCE [LARGE SCALE GENOMIC DNA]</scope>
    <source>
        <strain evidence="5 6">CCM 7468</strain>
    </source>
</reference>
<dbReference type="PANTHER" id="PTHR44688:SF16">
    <property type="entry name" value="DNA-BINDING TRANSCRIPTIONAL ACTIVATOR DEVR_DOSR"/>
    <property type="match status" value="1"/>
</dbReference>
<organism evidence="5 6">
    <name type="scientific">Muricoccus vinaceus</name>
    <dbReference type="NCBI Taxonomy" id="424704"/>
    <lineage>
        <taxon>Bacteria</taxon>
        <taxon>Pseudomonadati</taxon>
        <taxon>Pseudomonadota</taxon>
        <taxon>Alphaproteobacteria</taxon>
        <taxon>Acetobacterales</taxon>
        <taxon>Roseomonadaceae</taxon>
        <taxon>Muricoccus</taxon>
    </lineage>
</organism>
<dbReference type="PRINTS" id="PR00038">
    <property type="entry name" value="HTHLUXR"/>
</dbReference>
<sequence length="310" mass="33131">MIPPRVAFVTIGQAPRGDVVPEMLALLGAGPDGLRGEEFGALDGVPDEEIAAHRPRMREARLTTRVVDGTQVVLGAGFVAQRLEPLLRRLDGAGFDLIVLISTSLFQPFRLNTPFIHAQQAVDAWIAALVMGDCALGLVHALPQQQRDFGHGTLVQNARTLSAAGQAAGLDEAARRLAGAHLILMHSMGYTEAEARRMAMLTRRPVVTARRIVAGAVGLWLAGRARPAAPAPPQSGPDLLDQLPEGIGSLTPRERDVLAAVLEGSGNKEIGRRLGISHRTVEIHRGRAMAKVNASSPTELIRRVMMARDG</sequence>
<keyword evidence="2" id="KW-0238">DNA-binding</keyword>
<dbReference type="PROSITE" id="PS00622">
    <property type="entry name" value="HTH_LUXR_1"/>
    <property type="match status" value="1"/>
</dbReference>
<protein>
    <submittedName>
        <fullName evidence="5">AroM family protein</fullName>
    </submittedName>
</protein>
<keyword evidence="6" id="KW-1185">Reference proteome</keyword>
<evidence type="ECO:0000256" key="2">
    <source>
        <dbReference type="ARBA" id="ARBA00023125"/>
    </source>
</evidence>
<keyword evidence="1" id="KW-0805">Transcription regulation</keyword>
<evidence type="ECO:0000259" key="4">
    <source>
        <dbReference type="PROSITE" id="PS50043"/>
    </source>
</evidence>
<keyword evidence="3" id="KW-0804">Transcription</keyword>
<gene>
    <name evidence="5" type="ORF">ACFFIC_26285</name>
</gene>
<dbReference type="Proteomes" id="UP001589789">
    <property type="component" value="Unassembled WGS sequence"/>
</dbReference>
<feature type="domain" description="HTH luxR-type" evidence="4">
    <location>
        <begin position="243"/>
        <end position="308"/>
    </location>
</feature>
<dbReference type="CDD" id="cd06170">
    <property type="entry name" value="LuxR_C_like"/>
    <property type="match status" value="1"/>
</dbReference>
<dbReference type="InterPro" id="IPR000792">
    <property type="entry name" value="Tscrpt_reg_LuxR_C"/>
</dbReference>
<proteinExistence type="predicted"/>
<dbReference type="SMART" id="SM00421">
    <property type="entry name" value="HTH_LUXR"/>
    <property type="match status" value="1"/>
</dbReference>
<dbReference type="PROSITE" id="PS50043">
    <property type="entry name" value="HTH_LUXR_2"/>
    <property type="match status" value="1"/>
</dbReference>
<dbReference type="SUPFAM" id="SSF46894">
    <property type="entry name" value="C-terminal effector domain of the bipartite response regulators"/>
    <property type="match status" value="1"/>
</dbReference>
<dbReference type="InterPro" id="IPR010843">
    <property type="entry name" value="Uncharacterised_AroM"/>
</dbReference>
<dbReference type="Pfam" id="PF00196">
    <property type="entry name" value="GerE"/>
    <property type="match status" value="1"/>
</dbReference>
<dbReference type="InterPro" id="IPR036388">
    <property type="entry name" value="WH-like_DNA-bd_sf"/>
</dbReference>
<accession>A0ABV6IZH8</accession>
<dbReference type="Gene3D" id="1.10.10.10">
    <property type="entry name" value="Winged helix-like DNA-binding domain superfamily/Winged helix DNA-binding domain"/>
    <property type="match status" value="1"/>
</dbReference>
<name>A0ABV6IZH8_9PROT</name>
<evidence type="ECO:0000313" key="6">
    <source>
        <dbReference type="Proteomes" id="UP001589789"/>
    </source>
</evidence>
<evidence type="ECO:0000256" key="1">
    <source>
        <dbReference type="ARBA" id="ARBA00023015"/>
    </source>
</evidence>
<evidence type="ECO:0000256" key="3">
    <source>
        <dbReference type="ARBA" id="ARBA00023163"/>
    </source>
</evidence>
<dbReference type="InterPro" id="IPR016032">
    <property type="entry name" value="Sig_transdc_resp-reg_C-effctor"/>
</dbReference>
<dbReference type="Pfam" id="PF07302">
    <property type="entry name" value="AroM"/>
    <property type="match status" value="1"/>
</dbReference>
<evidence type="ECO:0000313" key="5">
    <source>
        <dbReference type="EMBL" id="MFC0389029.1"/>
    </source>
</evidence>
<comment type="caution">
    <text evidence="5">The sequence shown here is derived from an EMBL/GenBank/DDBJ whole genome shotgun (WGS) entry which is preliminary data.</text>
</comment>